<dbReference type="InterPro" id="IPR058240">
    <property type="entry name" value="rSAM_sf"/>
</dbReference>
<evidence type="ECO:0000259" key="4">
    <source>
        <dbReference type="Pfam" id="PF04055"/>
    </source>
</evidence>
<dbReference type="SFLD" id="SFLDS00029">
    <property type="entry name" value="Radical_SAM"/>
    <property type="match status" value="1"/>
</dbReference>
<dbReference type="EMBL" id="MAAO01000015">
    <property type="protein sequence ID" value="OUR93726.1"/>
    <property type="molecule type" value="Genomic_DNA"/>
</dbReference>
<dbReference type="CDD" id="cd01335">
    <property type="entry name" value="Radical_SAM"/>
    <property type="match status" value="1"/>
</dbReference>
<evidence type="ECO:0000256" key="3">
    <source>
        <dbReference type="ARBA" id="ARBA00023014"/>
    </source>
</evidence>
<evidence type="ECO:0000313" key="5">
    <source>
        <dbReference type="EMBL" id="OUR93726.1"/>
    </source>
</evidence>
<gene>
    <name evidence="5" type="ORF">A9Q84_19890</name>
</gene>
<dbReference type="GO" id="GO:0051536">
    <property type="term" value="F:iron-sulfur cluster binding"/>
    <property type="evidence" value="ECO:0007669"/>
    <property type="project" value="UniProtKB-KW"/>
</dbReference>
<name>A0A1Y5F2S1_9BACT</name>
<reference evidence="6" key="1">
    <citation type="journal article" date="2017" name="Proc. Natl. Acad. Sci. U.S.A.">
        <title>Simulation of Deepwater Horizon oil plume reveals substrate specialization within a complex community of hydrocarbon-degraders.</title>
        <authorList>
            <person name="Hu P."/>
            <person name="Dubinsky E.A."/>
            <person name="Probst A.J."/>
            <person name="Wang J."/>
            <person name="Sieber C.M.K."/>
            <person name="Tom L.M."/>
            <person name="Gardinali P."/>
            <person name="Banfield J.F."/>
            <person name="Atlas R.M."/>
            <person name="Andersen G.L."/>
        </authorList>
    </citation>
    <scope>NUCLEOTIDE SEQUENCE [LARGE SCALE GENOMIC DNA]</scope>
</reference>
<keyword evidence="3" id="KW-0411">Iron-sulfur</keyword>
<accession>A0A1Y5F2S1</accession>
<dbReference type="PANTHER" id="PTHR43432">
    <property type="entry name" value="SLR0285 PROTEIN"/>
    <property type="match status" value="1"/>
</dbReference>
<comment type="caution">
    <text evidence="5">The sequence shown here is derived from an EMBL/GenBank/DDBJ whole genome shotgun (WGS) entry which is preliminary data.</text>
</comment>
<dbReference type="GO" id="GO:0046872">
    <property type="term" value="F:metal ion binding"/>
    <property type="evidence" value="ECO:0007669"/>
    <property type="project" value="UniProtKB-KW"/>
</dbReference>
<feature type="domain" description="Radical SAM core" evidence="4">
    <location>
        <begin position="67"/>
        <end position="232"/>
    </location>
</feature>
<dbReference type="SUPFAM" id="SSF102114">
    <property type="entry name" value="Radical SAM enzymes"/>
    <property type="match status" value="1"/>
</dbReference>
<keyword evidence="1" id="KW-0479">Metal-binding</keyword>
<dbReference type="InterPro" id="IPR040086">
    <property type="entry name" value="MJ0683-like"/>
</dbReference>
<organism evidence="5 6">
    <name type="scientific">Halobacteriovorax marinus</name>
    <dbReference type="NCBI Taxonomy" id="97084"/>
    <lineage>
        <taxon>Bacteria</taxon>
        <taxon>Pseudomonadati</taxon>
        <taxon>Bdellovibrionota</taxon>
        <taxon>Bacteriovoracia</taxon>
        <taxon>Bacteriovoracales</taxon>
        <taxon>Halobacteriovoraceae</taxon>
        <taxon>Halobacteriovorax</taxon>
    </lineage>
</organism>
<evidence type="ECO:0000256" key="1">
    <source>
        <dbReference type="ARBA" id="ARBA00022723"/>
    </source>
</evidence>
<dbReference type="PANTHER" id="PTHR43432:SF3">
    <property type="entry name" value="SLR0285 PROTEIN"/>
    <property type="match status" value="1"/>
</dbReference>
<sequence>MLSKLQKNFKFLNESSDYKSDFDLSIYEFFHSKNLFSNGVPSGAPELMNAISDCSQCYYGLQIDSYVNGCFHDCQYCWAKTDLTKSNQWNNPMPVPIDITEFWKILYTIFETNEPHALRAIIEKRTPLRIGSLSDPFMTMDKKYNVTLEMLKILNHYDYPVVILTRSHHIVEKRYLDVMNPKLVAIQISLPSLNEEFTKLLEPGAPSPIKRLEALKVLSDLGFWTTVRLNPLFPIYPDGKYSRNIESDFSTDFFSFKSIETLYEYGCKSLLTGFVHLEDQVIKLIENKTQINLYDMMSNELKEEGPGFRYSNSEIRKYYELIKEECQKFNIEFTTCYLGLGEPYYWKDQDLWDNKDDCCNIKNRLESFKTDTQMIPIVNRLEISNVEMSYFQKRLHSFWQSFKSYFLKKIFESSK</sequence>
<dbReference type="InterPro" id="IPR007197">
    <property type="entry name" value="rSAM"/>
</dbReference>
<dbReference type="Proteomes" id="UP000196531">
    <property type="component" value="Unassembled WGS sequence"/>
</dbReference>
<dbReference type="Pfam" id="PF04055">
    <property type="entry name" value="Radical_SAM"/>
    <property type="match status" value="1"/>
</dbReference>
<protein>
    <recommendedName>
        <fullName evidence="4">Radical SAM core domain-containing protein</fullName>
    </recommendedName>
</protein>
<proteinExistence type="predicted"/>
<evidence type="ECO:0000313" key="6">
    <source>
        <dbReference type="Proteomes" id="UP000196531"/>
    </source>
</evidence>
<dbReference type="GO" id="GO:0003824">
    <property type="term" value="F:catalytic activity"/>
    <property type="evidence" value="ECO:0007669"/>
    <property type="project" value="InterPro"/>
</dbReference>
<dbReference type="Gene3D" id="3.80.30.30">
    <property type="match status" value="1"/>
</dbReference>
<dbReference type="SFLD" id="SFLDG01084">
    <property type="entry name" value="Uncharacterised_Radical_SAM_Su"/>
    <property type="match status" value="1"/>
</dbReference>
<evidence type="ECO:0000256" key="2">
    <source>
        <dbReference type="ARBA" id="ARBA00023004"/>
    </source>
</evidence>
<dbReference type="AlphaFoldDB" id="A0A1Y5F2S1"/>
<keyword evidence="2" id="KW-0408">Iron</keyword>